<dbReference type="AlphaFoldDB" id="A0A6A5FDC7"/>
<name>A0A6A5FDC7_PERFL</name>
<protein>
    <submittedName>
        <fullName evidence="2">Uncharacterized protein</fullName>
    </submittedName>
</protein>
<dbReference type="Proteomes" id="UP000465112">
    <property type="component" value="Chromosome 4"/>
</dbReference>
<comment type="caution">
    <text evidence="2">The sequence shown here is derived from an EMBL/GenBank/DDBJ whole genome shotgun (WGS) entry which is preliminary data.</text>
</comment>
<dbReference type="EMBL" id="VHII01000004">
    <property type="protein sequence ID" value="KAF1392120.1"/>
    <property type="molecule type" value="Genomic_DNA"/>
</dbReference>
<feature type="region of interest" description="Disordered" evidence="1">
    <location>
        <begin position="67"/>
        <end position="87"/>
    </location>
</feature>
<evidence type="ECO:0000313" key="3">
    <source>
        <dbReference type="Proteomes" id="UP000465112"/>
    </source>
</evidence>
<organism evidence="2 3">
    <name type="scientific">Perca fluviatilis</name>
    <name type="common">European perch</name>
    <dbReference type="NCBI Taxonomy" id="8168"/>
    <lineage>
        <taxon>Eukaryota</taxon>
        <taxon>Metazoa</taxon>
        <taxon>Chordata</taxon>
        <taxon>Craniata</taxon>
        <taxon>Vertebrata</taxon>
        <taxon>Euteleostomi</taxon>
        <taxon>Actinopterygii</taxon>
        <taxon>Neopterygii</taxon>
        <taxon>Teleostei</taxon>
        <taxon>Neoteleostei</taxon>
        <taxon>Acanthomorphata</taxon>
        <taxon>Eupercaria</taxon>
        <taxon>Perciformes</taxon>
        <taxon>Percoidei</taxon>
        <taxon>Percidae</taxon>
        <taxon>Percinae</taxon>
        <taxon>Perca</taxon>
    </lineage>
</organism>
<proteinExistence type="predicted"/>
<keyword evidence="3" id="KW-1185">Reference proteome</keyword>
<evidence type="ECO:0000313" key="2">
    <source>
        <dbReference type="EMBL" id="KAF1392120.1"/>
    </source>
</evidence>
<sequence>MTDAVSYDLNTSYLHHSTHYSCALEDKLQTWQPLDIDKQYHSPPLSFSRPFHPPYLAYSKLRNESGVGQTGNMVAPDSSPTERVRLF</sequence>
<accession>A0A6A5FDC7</accession>
<reference evidence="2 3" key="1">
    <citation type="submission" date="2019-06" db="EMBL/GenBank/DDBJ databases">
        <title>A chromosome-scale genome assembly of the European perch, Perca fluviatilis.</title>
        <authorList>
            <person name="Roques C."/>
            <person name="Zahm M."/>
            <person name="Cabau C."/>
            <person name="Klopp C."/>
            <person name="Bouchez O."/>
            <person name="Donnadieu C."/>
            <person name="Kuhl H."/>
            <person name="Gislard M."/>
            <person name="Guendouz S."/>
            <person name="Journot L."/>
            <person name="Haffray P."/>
            <person name="Bestin A."/>
            <person name="Morvezen R."/>
            <person name="Feron R."/>
            <person name="Wen M."/>
            <person name="Jouanno E."/>
            <person name="Herpin A."/>
            <person name="Schartl M."/>
            <person name="Postlethwait J."/>
            <person name="Schaerlinger B."/>
            <person name="Chardard D."/>
            <person name="Lecocq T."/>
            <person name="Poncet C."/>
            <person name="Jaffrelo L."/>
            <person name="Lampietro C."/>
            <person name="Guiguen Y."/>
        </authorList>
    </citation>
    <scope>NUCLEOTIDE SEQUENCE [LARGE SCALE GENOMIC DNA]</scope>
    <source>
        <tissue evidence="2">Blood</tissue>
    </source>
</reference>
<gene>
    <name evidence="2" type="ORF">PFLUV_G00049240</name>
</gene>
<evidence type="ECO:0000256" key="1">
    <source>
        <dbReference type="SAM" id="MobiDB-lite"/>
    </source>
</evidence>